<evidence type="ECO:0000313" key="4">
    <source>
        <dbReference type="Proteomes" id="UP000765509"/>
    </source>
</evidence>
<evidence type="ECO:0000313" key="3">
    <source>
        <dbReference type="EMBL" id="MBW0498883.1"/>
    </source>
</evidence>
<proteinExistence type="predicted"/>
<comment type="caution">
    <text evidence="3">The sequence shown here is derived from an EMBL/GenBank/DDBJ whole genome shotgun (WGS) entry which is preliminary data.</text>
</comment>
<dbReference type="PROSITE" id="PS50994">
    <property type="entry name" value="INTEGRASE"/>
    <property type="match status" value="1"/>
</dbReference>
<name>A0A9Q3DDN8_9BASI</name>
<dbReference type="InterPro" id="IPR036397">
    <property type="entry name" value="RNaseH_sf"/>
</dbReference>
<dbReference type="OrthoDB" id="2273864at2759"/>
<dbReference type="PANTHER" id="PTHR35046">
    <property type="entry name" value="ZINC KNUCKLE (CCHC-TYPE) FAMILY PROTEIN"/>
    <property type="match status" value="1"/>
</dbReference>
<dbReference type="InterPro" id="IPR012337">
    <property type="entry name" value="RNaseH-like_sf"/>
</dbReference>
<gene>
    <name evidence="3" type="ORF">O181_038598</name>
</gene>
<dbReference type="Gene3D" id="3.30.420.10">
    <property type="entry name" value="Ribonuclease H-like superfamily/Ribonuclease H"/>
    <property type="match status" value="1"/>
</dbReference>
<feature type="domain" description="Integrase catalytic" evidence="2">
    <location>
        <begin position="1"/>
        <end position="103"/>
    </location>
</feature>
<keyword evidence="1" id="KW-0694">RNA-binding</keyword>
<dbReference type="PANTHER" id="PTHR35046:SF26">
    <property type="entry name" value="RNA-DIRECTED DNA POLYMERASE"/>
    <property type="match status" value="1"/>
</dbReference>
<dbReference type="InterPro" id="IPR001584">
    <property type="entry name" value="Integrase_cat-core"/>
</dbReference>
<dbReference type="EMBL" id="AVOT02014956">
    <property type="protein sequence ID" value="MBW0498883.1"/>
    <property type="molecule type" value="Genomic_DNA"/>
</dbReference>
<sequence length="103" mass="11761">MDWVTGLVPGGKDKFNAFLIIVYRFSKSVHCLPCHKEDTDMDTALLFCNKIISACGVPKIINSNRDPKFTSEFWTDLYHMLGPKSSFSKAYNPQTNELAERRI</sequence>
<dbReference type="GO" id="GO:0015074">
    <property type="term" value="P:DNA integration"/>
    <property type="evidence" value="ECO:0007669"/>
    <property type="project" value="InterPro"/>
</dbReference>
<dbReference type="Proteomes" id="UP000765509">
    <property type="component" value="Unassembled WGS sequence"/>
</dbReference>
<dbReference type="SUPFAM" id="SSF53098">
    <property type="entry name" value="Ribonuclease H-like"/>
    <property type="match status" value="1"/>
</dbReference>
<accession>A0A9Q3DDN8</accession>
<organism evidence="3 4">
    <name type="scientific">Austropuccinia psidii MF-1</name>
    <dbReference type="NCBI Taxonomy" id="1389203"/>
    <lineage>
        <taxon>Eukaryota</taxon>
        <taxon>Fungi</taxon>
        <taxon>Dikarya</taxon>
        <taxon>Basidiomycota</taxon>
        <taxon>Pucciniomycotina</taxon>
        <taxon>Pucciniomycetes</taxon>
        <taxon>Pucciniales</taxon>
        <taxon>Sphaerophragmiaceae</taxon>
        <taxon>Austropuccinia</taxon>
    </lineage>
</organism>
<reference evidence="3" key="1">
    <citation type="submission" date="2021-03" db="EMBL/GenBank/DDBJ databases">
        <title>Draft genome sequence of rust myrtle Austropuccinia psidii MF-1, a brazilian biotype.</title>
        <authorList>
            <person name="Quecine M.C."/>
            <person name="Pachon D.M.R."/>
            <person name="Bonatelli M.L."/>
            <person name="Correr F.H."/>
            <person name="Franceschini L.M."/>
            <person name="Leite T.F."/>
            <person name="Margarido G.R.A."/>
            <person name="Almeida C.A."/>
            <person name="Ferrarezi J.A."/>
            <person name="Labate C.A."/>
        </authorList>
    </citation>
    <scope>NUCLEOTIDE SEQUENCE</scope>
    <source>
        <strain evidence="3">MF-1</strain>
    </source>
</reference>
<dbReference type="GO" id="GO:0005634">
    <property type="term" value="C:nucleus"/>
    <property type="evidence" value="ECO:0007669"/>
    <property type="project" value="UniProtKB-ARBA"/>
</dbReference>
<evidence type="ECO:0000256" key="1">
    <source>
        <dbReference type="ARBA" id="ARBA00022884"/>
    </source>
</evidence>
<evidence type="ECO:0000259" key="2">
    <source>
        <dbReference type="PROSITE" id="PS50994"/>
    </source>
</evidence>
<dbReference type="GO" id="GO:0003723">
    <property type="term" value="F:RNA binding"/>
    <property type="evidence" value="ECO:0007669"/>
    <property type="project" value="UniProtKB-KW"/>
</dbReference>
<dbReference type="AlphaFoldDB" id="A0A9Q3DDN8"/>
<keyword evidence="4" id="KW-1185">Reference proteome</keyword>
<protein>
    <recommendedName>
        <fullName evidence="2">Integrase catalytic domain-containing protein</fullName>
    </recommendedName>
</protein>